<gene>
    <name evidence="2" type="ORF">Dsin_028564</name>
</gene>
<organism evidence="2 3">
    <name type="scientific">Dipteronia sinensis</name>
    <dbReference type="NCBI Taxonomy" id="43782"/>
    <lineage>
        <taxon>Eukaryota</taxon>
        <taxon>Viridiplantae</taxon>
        <taxon>Streptophyta</taxon>
        <taxon>Embryophyta</taxon>
        <taxon>Tracheophyta</taxon>
        <taxon>Spermatophyta</taxon>
        <taxon>Magnoliopsida</taxon>
        <taxon>eudicotyledons</taxon>
        <taxon>Gunneridae</taxon>
        <taxon>Pentapetalae</taxon>
        <taxon>rosids</taxon>
        <taxon>malvids</taxon>
        <taxon>Sapindales</taxon>
        <taxon>Sapindaceae</taxon>
        <taxon>Hippocastanoideae</taxon>
        <taxon>Acereae</taxon>
        <taxon>Dipteronia</taxon>
    </lineage>
</organism>
<sequence>MVKIGFPLRWIDPLMDCIPTLTLGFVINGKVSSQVVPSRGLRQGCPLVSPLISHLFFVDDNVLFCKATVASCEEIRRVLQVYQRGSRQMVNLQKSNITFNSNVSCYVRAEIQAVFEVGNAQTHDKYLALPTLVGKNKTKTFADIKDRVWKKLRSWKSGLFSFEGKEVLIKAVVQAVSTYTMSIFQLSGGLCKDLGAMSSGFWWCARSIDVWALTFFFGPIASFQGLSCVDVLYGFAGCLRIDDLECVCMILWGLWQVRNEVVQQGTSRVDDSMVDRLLSSLKEFQAGLLKLNTDASVKNGILMCGIGAVIRDDKGWIVAALSKPMLGNFSPETGKLVVLRDGLLLANSLHWKISCVELDACNVVSKLSNGSVDLDESEFVTS</sequence>
<dbReference type="AlphaFoldDB" id="A0AAD9ZQZ4"/>
<evidence type="ECO:0000313" key="3">
    <source>
        <dbReference type="Proteomes" id="UP001281410"/>
    </source>
</evidence>
<dbReference type="Pfam" id="PF13456">
    <property type="entry name" value="RVT_3"/>
    <property type="match status" value="1"/>
</dbReference>
<comment type="caution">
    <text evidence="2">The sequence shown here is derived from an EMBL/GenBank/DDBJ whole genome shotgun (WGS) entry which is preliminary data.</text>
</comment>
<dbReference type="EMBL" id="JANJYJ010000009">
    <property type="protein sequence ID" value="KAK3189003.1"/>
    <property type="molecule type" value="Genomic_DNA"/>
</dbReference>
<dbReference type="GO" id="GO:0003676">
    <property type="term" value="F:nucleic acid binding"/>
    <property type="evidence" value="ECO:0007669"/>
    <property type="project" value="InterPro"/>
</dbReference>
<evidence type="ECO:0000259" key="1">
    <source>
        <dbReference type="Pfam" id="PF13456"/>
    </source>
</evidence>
<proteinExistence type="predicted"/>
<accession>A0AAD9ZQZ4</accession>
<dbReference type="Proteomes" id="UP001281410">
    <property type="component" value="Unassembled WGS sequence"/>
</dbReference>
<keyword evidence="3" id="KW-1185">Reference proteome</keyword>
<dbReference type="PANTHER" id="PTHR33116">
    <property type="entry name" value="REVERSE TRANSCRIPTASE ZINC-BINDING DOMAIN-CONTAINING PROTEIN-RELATED-RELATED"/>
    <property type="match status" value="1"/>
</dbReference>
<feature type="domain" description="RNase H type-1" evidence="1">
    <location>
        <begin position="292"/>
        <end position="372"/>
    </location>
</feature>
<name>A0AAD9ZQZ4_9ROSI</name>
<dbReference type="PANTHER" id="PTHR33116:SF86">
    <property type="entry name" value="REVERSE TRANSCRIPTASE DOMAIN-CONTAINING PROTEIN"/>
    <property type="match status" value="1"/>
</dbReference>
<evidence type="ECO:0000313" key="2">
    <source>
        <dbReference type="EMBL" id="KAK3189003.1"/>
    </source>
</evidence>
<dbReference type="InterPro" id="IPR002156">
    <property type="entry name" value="RNaseH_domain"/>
</dbReference>
<dbReference type="GO" id="GO:0004523">
    <property type="term" value="F:RNA-DNA hybrid ribonuclease activity"/>
    <property type="evidence" value="ECO:0007669"/>
    <property type="project" value="InterPro"/>
</dbReference>
<reference evidence="2" key="1">
    <citation type="journal article" date="2023" name="Plant J.">
        <title>Genome sequences and population genomics provide insights into the demographic history, inbreeding, and mutation load of two 'living fossil' tree species of Dipteronia.</title>
        <authorList>
            <person name="Feng Y."/>
            <person name="Comes H.P."/>
            <person name="Chen J."/>
            <person name="Zhu S."/>
            <person name="Lu R."/>
            <person name="Zhang X."/>
            <person name="Li P."/>
            <person name="Qiu J."/>
            <person name="Olsen K.M."/>
            <person name="Qiu Y."/>
        </authorList>
    </citation>
    <scope>NUCLEOTIDE SEQUENCE</scope>
    <source>
        <strain evidence="2">NBL</strain>
    </source>
</reference>
<protein>
    <recommendedName>
        <fullName evidence="1">RNase H type-1 domain-containing protein</fullName>
    </recommendedName>
</protein>